<dbReference type="SMART" id="SM00245">
    <property type="entry name" value="TSPc"/>
    <property type="match status" value="1"/>
</dbReference>
<dbReference type="Gene3D" id="3.90.226.10">
    <property type="entry name" value="2-enoyl-CoA Hydratase, Chain A, domain 1"/>
    <property type="match status" value="1"/>
</dbReference>
<accession>A0A4U5K0W7</accession>
<evidence type="ECO:0000259" key="2">
    <source>
        <dbReference type="SMART" id="SM00245"/>
    </source>
</evidence>
<dbReference type="GO" id="GO:0008236">
    <property type="term" value="F:serine-type peptidase activity"/>
    <property type="evidence" value="ECO:0007669"/>
    <property type="project" value="InterPro"/>
</dbReference>
<dbReference type="OrthoDB" id="9758793at2"/>
<reference evidence="3 4" key="1">
    <citation type="submission" date="2019-04" db="EMBL/GenBank/DDBJ databases">
        <title>Reference strain of H23.</title>
        <authorList>
            <person name="Luo X."/>
        </authorList>
    </citation>
    <scope>NUCLEOTIDE SEQUENCE [LARGE SCALE GENOMIC DNA]</scope>
    <source>
        <strain evidence="3 4">H23</strain>
    </source>
</reference>
<dbReference type="GO" id="GO:0006508">
    <property type="term" value="P:proteolysis"/>
    <property type="evidence" value="ECO:0007669"/>
    <property type="project" value="InterPro"/>
</dbReference>
<organism evidence="3 4">
    <name type="scientific">Luteimonas gilva</name>
    <dbReference type="NCBI Taxonomy" id="2572684"/>
    <lineage>
        <taxon>Bacteria</taxon>
        <taxon>Pseudomonadati</taxon>
        <taxon>Pseudomonadota</taxon>
        <taxon>Gammaproteobacteria</taxon>
        <taxon>Lysobacterales</taxon>
        <taxon>Lysobacteraceae</taxon>
        <taxon>Luteimonas</taxon>
    </lineage>
</organism>
<evidence type="ECO:0000256" key="1">
    <source>
        <dbReference type="SAM" id="MobiDB-lite"/>
    </source>
</evidence>
<dbReference type="Pfam" id="PF03572">
    <property type="entry name" value="Peptidase_S41"/>
    <property type="match status" value="1"/>
</dbReference>
<gene>
    <name evidence="3" type="ORF">FCE95_03575</name>
</gene>
<dbReference type="AlphaFoldDB" id="A0A4U5K0W7"/>
<keyword evidence="4" id="KW-1185">Reference proteome</keyword>
<dbReference type="Proteomes" id="UP000308707">
    <property type="component" value="Unassembled WGS sequence"/>
</dbReference>
<proteinExistence type="predicted"/>
<dbReference type="InterPro" id="IPR005151">
    <property type="entry name" value="Tail-specific_protease"/>
</dbReference>
<dbReference type="InterPro" id="IPR029045">
    <property type="entry name" value="ClpP/crotonase-like_dom_sf"/>
</dbReference>
<dbReference type="CDD" id="cd07563">
    <property type="entry name" value="Peptidase_S41_IRBP"/>
    <property type="match status" value="1"/>
</dbReference>
<dbReference type="PANTHER" id="PTHR11261">
    <property type="entry name" value="INTERPHOTORECEPTOR RETINOID-BINDING PROTEIN"/>
    <property type="match status" value="1"/>
</dbReference>
<protein>
    <submittedName>
        <fullName evidence="3">S41 family peptidase</fullName>
    </submittedName>
</protein>
<comment type="caution">
    <text evidence="3">The sequence shown here is derived from an EMBL/GenBank/DDBJ whole genome shotgun (WGS) entry which is preliminary data.</text>
</comment>
<name>A0A4U5K0W7_9GAMM</name>
<dbReference type="SUPFAM" id="SSF52096">
    <property type="entry name" value="ClpP/crotonase"/>
    <property type="match status" value="1"/>
</dbReference>
<dbReference type="PANTHER" id="PTHR11261:SF3">
    <property type="entry name" value="RETINOL-BINDING PROTEIN 3"/>
    <property type="match status" value="1"/>
</dbReference>
<dbReference type="Gene3D" id="3.30.750.44">
    <property type="match status" value="1"/>
</dbReference>
<feature type="region of interest" description="Disordered" evidence="1">
    <location>
        <begin position="270"/>
        <end position="291"/>
    </location>
</feature>
<evidence type="ECO:0000313" key="4">
    <source>
        <dbReference type="Proteomes" id="UP000308707"/>
    </source>
</evidence>
<feature type="domain" description="Tail specific protease" evidence="2">
    <location>
        <begin position="91"/>
        <end position="287"/>
    </location>
</feature>
<evidence type="ECO:0000313" key="3">
    <source>
        <dbReference type="EMBL" id="TKR34227.1"/>
    </source>
</evidence>
<dbReference type="EMBL" id="SZUA01000001">
    <property type="protein sequence ID" value="TKR34227.1"/>
    <property type="molecule type" value="Genomic_DNA"/>
</dbReference>
<sequence length="307" mass="33105">MSGEVLLAALLAACPQQAEVLDGVAKAVEQTYVAEAEAGLIAESVRDWSKRHRYADACGDWAAFAERLNRDLDAYDGHFFVERIASGPESKPEADWLMAWRAEAGPSNAGVREVKVFEGNVGYLRLTTFYPWDLAKTKLSNAFALLKDTEGMILDLRQNGGGDADTAAQLVRAFLGDGIKAVQRIESRKGTKTEDLPARDMAGYSRGLVVLVDRRSGSAAEYVAYSLQAEGRASVIGSRSGGVANLMDEPQPLPHGFKITIPNAKPVNMRTGKNWEGSGVTPDMKGGDDPIYAARQFLSGRSAPAPR</sequence>